<dbReference type="PANTHER" id="PTHR30469">
    <property type="entry name" value="MULTIDRUG RESISTANCE PROTEIN MDTA"/>
    <property type="match status" value="1"/>
</dbReference>
<gene>
    <name evidence="7" type="ORF">E9232_006666</name>
</gene>
<feature type="region of interest" description="Disordered" evidence="3">
    <location>
        <begin position="1"/>
        <end position="33"/>
    </location>
</feature>
<dbReference type="Gene3D" id="2.40.30.170">
    <property type="match status" value="1"/>
</dbReference>
<dbReference type="Gene3D" id="2.40.50.100">
    <property type="match status" value="1"/>
</dbReference>
<dbReference type="InterPro" id="IPR058792">
    <property type="entry name" value="Beta-barrel_RND_2"/>
</dbReference>
<dbReference type="Gene3D" id="2.40.420.20">
    <property type="match status" value="1"/>
</dbReference>
<dbReference type="Pfam" id="PF25954">
    <property type="entry name" value="Beta-barrel_RND_2"/>
    <property type="match status" value="1"/>
</dbReference>
<evidence type="ECO:0000256" key="2">
    <source>
        <dbReference type="SAM" id="Coils"/>
    </source>
</evidence>
<evidence type="ECO:0000256" key="4">
    <source>
        <dbReference type="SAM" id="Phobius"/>
    </source>
</evidence>
<feature type="domain" description="CusB-like beta-barrel" evidence="5">
    <location>
        <begin position="263"/>
        <end position="332"/>
    </location>
</feature>
<evidence type="ECO:0000259" key="5">
    <source>
        <dbReference type="Pfam" id="PF25954"/>
    </source>
</evidence>
<feature type="compositionally biased region" description="Low complexity" evidence="3">
    <location>
        <begin position="18"/>
        <end position="27"/>
    </location>
</feature>
<evidence type="ECO:0000256" key="3">
    <source>
        <dbReference type="SAM" id="MobiDB-lite"/>
    </source>
</evidence>
<dbReference type="RefSeq" id="WP_309801532.1">
    <property type="nucleotide sequence ID" value="NZ_JAVDPW010000016.1"/>
</dbReference>
<dbReference type="InterPro" id="IPR006143">
    <property type="entry name" value="RND_pump_MFP"/>
</dbReference>
<keyword evidence="4" id="KW-1133">Transmembrane helix</keyword>
<dbReference type="Proteomes" id="UP001262410">
    <property type="component" value="Unassembled WGS sequence"/>
</dbReference>
<dbReference type="EMBL" id="JAVDPW010000016">
    <property type="protein sequence ID" value="MDR6294112.1"/>
    <property type="molecule type" value="Genomic_DNA"/>
</dbReference>
<organism evidence="7 8">
    <name type="scientific">Inquilinus ginsengisoli</name>
    <dbReference type="NCBI Taxonomy" id="363840"/>
    <lineage>
        <taxon>Bacteria</taxon>
        <taxon>Pseudomonadati</taxon>
        <taxon>Pseudomonadota</taxon>
        <taxon>Alphaproteobacteria</taxon>
        <taxon>Rhodospirillales</taxon>
        <taxon>Rhodospirillaceae</taxon>
        <taxon>Inquilinus</taxon>
    </lineage>
</organism>
<dbReference type="NCBIfam" id="TIGR01730">
    <property type="entry name" value="RND_mfp"/>
    <property type="match status" value="1"/>
</dbReference>
<protein>
    <submittedName>
        <fullName evidence="7">HlyD family secretion protein</fullName>
    </submittedName>
</protein>
<reference evidence="7 8" key="1">
    <citation type="submission" date="2023-07" db="EMBL/GenBank/DDBJ databases">
        <title>Sorghum-associated microbial communities from plants grown in Nebraska, USA.</title>
        <authorList>
            <person name="Schachtman D."/>
        </authorList>
    </citation>
    <scope>NUCLEOTIDE SEQUENCE [LARGE SCALE GENOMIC DNA]</scope>
    <source>
        <strain evidence="7 8">584</strain>
    </source>
</reference>
<keyword evidence="4" id="KW-0472">Membrane</keyword>
<name>A0ABU1JZQ8_9PROT</name>
<sequence length="419" mass="44353">MTRRDPHQEWAMTNPASRPLLTETATPAPTPRPRRGWLAAGACGLVLAAAAGLFAVMTDARGTAPAAVADGLRLPVVTVVAAQRRPIERVLSLTGTVVPREEIAISAAVDGQRIAEVLVEEGDRVAAGQVILRLETDLLTAALHDAEAAVLRAEAGLARDQAMQVEAAANFQRSEKLRSSSAFNPQDYDKRHAAAISADKVLEVSRAELAQAQAKVDEARARLGRAEIRAPTAGIVAERAARAGAMAGSEPLVKLMREGEVELEAEVPEADLPALAVGQSARITVTGFDDAVDGRVRLVAPKADRDSRLGRARITLPADPRLRPGVFGRAAVMVERRDGAVTIPDRAVMQRDDRGDSSVLLVDSGGALSRRVVTVGLRRDGRAEILSGLDPGQRVVLGAGAFLREGDRVTEAAEEEAVR</sequence>
<comment type="caution">
    <text evidence="7">The sequence shown here is derived from an EMBL/GenBank/DDBJ whole genome shotgun (WGS) entry which is preliminary data.</text>
</comment>
<evidence type="ECO:0000256" key="1">
    <source>
        <dbReference type="ARBA" id="ARBA00009477"/>
    </source>
</evidence>
<keyword evidence="4" id="KW-0812">Transmembrane</keyword>
<evidence type="ECO:0000259" key="6">
    <source>
        <dbReference type="Pfam" id="PF25967"/>
    </source>
</evidence>
<dbReference type="PANTHER" id="PTHR30469:SF15">
    <property type="entry name" value="HLYD FAMILY OF SECRETION PROTEINS"/>
    <property type="match status" value="1"/>
</dbReference>
<dbReference type="SUPFAM" id="SSF111369">
    <property type="entry name" value="HlyD-like secretion proteins"/>
    <property type="match status" value="1"/>
</dbReference>
<keyword evidence="2" id="KW-0175">Coiled coil</keyword>
<accession>A0ABU1JZQ8</accession>
<feature type="domain" description="Multidrug resistance protein MdtA-like C-terminal permuted SH3" evidence="6">
    <location>
        <begin position="340"/>
        <end position="398"/>
    </location>
</feature>
<feature type="coiled-coil region" evidence="2">
    <location>
        <begin position="202"/>
        <end position="229"/>
    </location>
</feature>
<comment type="similarity">
    <text evidence="1">Belongs to the membrane fusion protein (MFP) (TC 8.A.1) family.</text>
</comment>
<keyword evidence="8" id="KW-1185">Reference proteome</keyword>
<evidence type="ECO:0000313" key="8">
    <source>
        <dbReference type="Proteomes" id="UP001262410"/>
    </source>
</evidence>
<feature type="transmembrane region" description="Helical" evidence="4">
    <location>
        <begin position="37"/>
        <end position="57"/>
    </location>
</feature>
<dbReference type="Pfam" id="PF25967">
    <property type="entry name" value="RND-MFP_C"/>
    <property type="match status" value="1"/>
</dbReference>
<proteinExistence type="inferred from homology"/>
<dbReference type="Gene3D" id="1.10.287.470">
    <property type="entry name" value="Helix hairpin bin"/>
    <property type="match status" value="1"/>
</dbReference>
<evidence type="ECO:0000313" key="7">
    <source>
        <dbReference type="EMBL" id="MDR6294112.1"/>
    </source>
</evidence>
<dbReference type="InterPro" id="IPR058627">
    <property type="entry name" value="MdtA-like_C"/>
</dbReference>